<sequence>MLNNKNHVIMWLPKSLLSRGLSLVYESLFFWLQRSMAMPVGELFLSLLVKMDQLLKTRYPEGHGEKFSPEQINIFPMGYKL</sequence>
<dbReference type="AlphaFoldDB" id="A0AAV7HSY6"/>
<evidence type="ECO:0000313" key="2">
    <source>
        <dbReference type="Proteomes" id="UP000775213"/>
    </source>
</evidence>
<proteinExistence type="predicted"/>
<keyword evidence="2" id="KW-1185">Reference proteome</keyword>
<evidence type="ECO:0000313" key="1">
    <source>
        <dbReference type="EMBL" id="KAH0470723.1"/>
    </source>
</evidence>
<dbReference type="Proteomes" id="UP000775213">
    <property type="component" value="Unassembled WGS sequence"/>
</dbReference>
<gene>
    <name evidence="1" type="ORF">IEQ34_000446</name>
</gene>
<dbReference type="EMBL" id="JAGFBR010000001">
    <property type="protein sequence ID" value="KAH0470723.1"/>
    <property type="molecule type" value="Genomic_DNA"/>
</dbReference>
<accession>A0AAV7HSY6</accession>
<organism evidence="1 2">
    <name type="scientific">Dendrobium chrysotoxum</name>
    <name type="common">Orchid</name>
    <dbReference type="NCBI Taxonomy" id="161865"/>
    <lineage>
        <taxon>Eukaryota</taxon>
        <taxon>Viridiplantae</taxon>
        <taxon>Streptophyta</taxon>
        <taxon>Embryophyta</taxon>
        <taxon>Tracheophyta</taxon>
        <taxon>Spermatophyta</taxon>
        <taxon>Magnoliopsida</taxon>
        <taxon>Liliopsida</taxon>
        <taxon>Asparagales</taxon>
        <taxon>Orchidaceae</taxon>
        <taxon>Epidendroideae</taxon>
        <taxon>Malaxideae</taxon>
        <taxon>Dendrobiinae</taxon>
        <taxon>Dendrobium</taxon>
    </lineage>
</organism>
<name>A0AAV7HSY6_DENCH</name>
<evidence type="ECO:0008006" key="3">
    <source>
        <dbReference type="Google" id="ProtNLM"/>
    </source>
</evidence>
<comment type="caution">
    <text evidence="1">The sequence shown here is derived from an EMBL/GenBank/DDBJ whole genome shotgun (WGS) entry which is preliminary data.</text>
</comment>
<reference evidence="1 2" key="1">
    <citation type="journal article" date="2021" name="Hortic Res">
        <title>Chromosome-scale assembly of the Dendrobium chrysotoxum genome enhances the understanding of orchid evolution.</title>
        <authorList>
            <person name="Zhang Y."/>
            <person name="Zhang G.Q."/>
            <person name="Zhang D."/>
            <person name="Liu X.D."/>
            <person name="Xu X.Y."/>
            <person name="Sun W.H."/>
            <person name="Yu X."/>
            <person name="Zhu X."/>
            <person name="Wang Z.W."/>
            <person name="Zhao X."/>
            <person name="Zhong W.Y."/>
            <person name="Chen H."/>
            <person name="Yin W.L."/>
            <person name="Huang T."/>
            <person name="Niu S.C."/>
            <person name="Liu Z.J."/>
        </authorList>
    </citation>
    <scope>NUCLEOTIDE SEQUENCE [LARGE SCALE GENOMIC DNA]</scope>
    <source>
        <strain evidence="1">Lindl</strain>
    </source>
</reference>
<protein>
    <recommendedName>
        <fullName evidence="3">Cytochrome P450</fullName>
    </recommendedName>
</protein>